<keyword evidence="3" id="KW-1185">Reference proteome</keyword>
<feature type="region of interest" description="Disordered" evidence="1">
    <location>
        <begin position="439"/>
        <end position="459"/>
    </location>
</feature>
<dbReference type="EMBL" id="CAXAMM010019890">
    <property type="protein sequence ID" value="CAK9046646.1"/>
    <property type="molecule type" value="Genomic_DNA"/>
</dbReference>
<gene>
    <name evidence="2" type="ORF">SCF082_LOCUS26221</name>
</gene>
<evidence type="ECO:0000313" key="2">
    <source>
        <dbReference type="EMBL" id="CAK9046646.1"/>
    </source>
</evidence>
<evidence type="ECO:0000256" key="1">
    <source>
        <dbReference type="SAM" id="MobiDB-lite"/>
    </source>
</evidence>
<sequence>MGEAARKRKSRSIPTIEDMSESDEIEYAQECQKKGKSLTRFERHKSAATVREARSLGATSVDLRFDYMKGWLTFTKREARVPNPGEADCINEGLRLIRQVDKFRLESEKLYSSLDDFKQILEALFGLLNVKGEARMIGGQKLGATSETVAWVRAEMQNWLSAVVAGLEAEFPFWETAQNFQIFNLSKSFLKEVKWPKLTSCIRRLCKRFQVNEESALHELRITHPLAYRRACAVGSNEAAWRAAIQGMENRRKLGSSAGGELPSLRKLFALWQALLFSSCGTEHLFSQSERLFPSRRSKLAVSKRRDELVLIFGETPLAELAPVAADAWSRIYKDARQRILVRCDKGLKRGPRKSHVSYKSLERRRVQAVRRAVKKLKSQKVKFTPTCENSKAEVRLQEARLAKATLKASKEGLLLPEDYKDGVVRCALKRARAPLNAKKKLSNAAPKTKPLADPPRPEAASLARGILTGAAKARAQSKKVETVFVDGLTSGVCVDAIRKSFPGCRQVESVLDADLVVTATGSVRSTHAQMATWLTGSTLMDESAFKQPAGKAKPMQVKFACALGIRRIYVHFRAELQDCPLVRLIKEASRRPFSKWTVVSDRSMYLRWLKAKPAQCFEVLSSRRFASAVAEHGQAELKRRHVLSWPVFLGSLQRQIRASDGMTIH</sequence>
<name>A0ABP0M588_9DINO</name>
<reference evidence="2 3" key="1">
    <citation type="submission" date="2024-02" db="EMBL/GenBank/DDBJ databases">
        <authorList>
            <person name="Chen Y."/>
            <person name="Shah S."/>
            <person name="Dougan E. K."/>
            <person name="Thang M."/>
            <person name="Chan C."/>
        </authorList>
    </citation>
    <scope>NUCLEOTIDE SEQUENCE [LARGE SCALE GENOMIC DNA]</scope>
</reference>
<feature type="compositionally biased region" description="Basic residues" evidence="1">
    <location>
        <begin position="1"/>
        <end position="11"/>
    </location>
</feature>
<accession>A0ABP0M588</accession>
<evidence type="ECO:0000313" key="3">
    <source>
        <dbReference type="Proteomes" id="UP001642464"/>
    </source>
</evidence>
<dbReference type="Proteomes" id="UP001642464">
    <property type="component" value="Unassembled WGS sequence"/>
</dbReference>
<protein>
    <submittedName>
        <fullName evidence="2">DNA (Cytosine-5-)-methyltransferase</fullName>
    </submittedName>
</protein>
<comment type="caution">
    <text evidence="2">The sequence shown here is derived from an EMBL/GenBank/DDBJ whole genome shotgun (WGS) entry which is preliminary data.</text>
</comment>
<proteinExistence type="predicted"/>
<feature type="region of interest" description="Disordered" evidence="1">
    <location>
        <begin position="1"/>
        <end position="21"/>
    </location>
</feature>
<organism evidence="2 3">
    <name type="scientific">Durusdinium trenchii</name>
    <dbReference type="NCBI Taxonomy" id="1381693"/>
    <lineage>
        <taxon>Eukaryota</taxon>
        <taxon>Sar</taxon>
        <taxon>Alveolata</taxon>
        <taxon>Dinophyceae</taxon>
        <taxon>Suessiales</taxon>
        <taxon>Symbiodiniaceae</taxon>
        <taxon>Durusdinium</taxon>
    </lineage>
</organism>